<name>A0A0K2VHP5_LEPSM</name>
<accession>A0A0K2VHP5</accession>
<sequence>MSLKASPTKYILFLIDELTRHIILPLCSTGSWHSIISRVFITISKFTSEFVFKKGIIYYDLLCCSAILLHTKSFYINLLNQWNGMTFQKFQSDQFRSTVLFGSCCPLLCNYPGWSNRKQTTSRKVLCEGRDPQKIGDF</sequence>
<dbReference type="EMBL" id="HACA01032110">
    <property type="protein sequence ID" value="CDW49471.1"/>
    <property type="molecule type" value="Transcribed_RNA"/>
</dbReference>
<reference evidence="1" key="1">
    <citation type="submission" date="2014-05" db="EMBL/GenBank/DDBJ databases">
        <authorList>
            <person name="Chronopoulou M."/>
        </authorList>
    </citation>
    <scope>NUCLEOTIDE SEQUENCE</scope>
    <source>
        <tissue evidence="1">Whole organism</tissue>
    </source>
</reference>
<dbReference type="AlphaFoldDB" id="A0A0K2VHP5"/>
<evidence type="ECO:0000313" key="1">
    <source>
        <dbReference type="EMBL" id="CDW49471.1"/>
    </source>
</evidence>
<protein>
    <submittedName>
        <fullName evidence="1">Uncharacterized protein</fullName>
    </submittedName>
</protein>
<proteinExistence type="predicted"/>
<organism evidence="1">
    <name type="scientific">Lepeophtheirus salmonis</name>
    <name type="common">Salmon louse</name>
    <name type="synonym">Caligus salmonis</name>
    <dbReference type="NCBI Taxonomy" id="72036"/>
    <lineage>
        <taxon>Eukaryota</taxon>
        <taxon>Metazoa</taxon>
        <taxon>Ecdysozoa</taxon>
        <taxon>Arthropoda</taxon>
        <taxon>Crustacea</taxon>
        <taxon>Multicrustacea</taxon>
        <taxon>Hexanauplia</taxon>
        <taxon>Copepoda</taxon>
        <taxon>Siphonostomatoida</taxon>
        <taxon>Caligidae</taxon>
        <taxon>Lepeophtheirus</taxon>
    </lineage>
</organism>